<sequence>MISYYQMLVEEKRQQIRRLSSCKGELQGKQGEFQSKESKFSEPELTARTWHGQHASKFESTRESGILTPYLEVSGPQFQNAYSAIDNKITLLQSEIRSLESVIAQLRAQEAAERQR</sequence>
<dbReference type="Proteomes" id="UP001596483">
    <property type="component" value="Unassembled WGS sequence"/>
</dbReference>
<evidence type="ECO:0000256" key="1">
    <source>
        <dbReference type="SAM" id="Coils"/>
    </source>
</evidence>
<gene>
    <name evidence="2" type="ORF">ACFQQH_01660</name>
</gene>
<dbReference type="InterPro" id="IPR031681">
    <property type="entry name" value="YwqH-like"/>
</dbReference>
<proteinExistence type="predicted"/>
<keyword evidence="1" id="KW-0175">Coiled coil</keyword>
<name>A0ABW2ND91_9BACL</name>
<dbReference type="RefSeq" id="WP_157293610.1">
    <property type="nucleotide sequence ID" value="NZ_JBHTCT010000005.1"/>
</dbReference>
<keyword evidence="3" id="KW-1185">Reference proteome</keyword>
<evidence type="ECO:0000313" key="2">
    <source>
        <dbReference type="EMBL" id="MFC7363865.1"/>
    </source>
</evidence>
<protein>
    <submittedName>
        <fullName evidence="2">DUF5082 family protein</fullName>
    </submittedName>
</protein>
<evidence type="ECO:0000313" key="3">
    <source>
        <dbReference type="Proteomes" id="UP001596483"/>
    </source>
</evidence>
<organism evidence="2 3">
    <name type="scientific">Bhargavaea changchunensis</name>
    <dbReference type="NCBI Taxonomy" id="2134037"/>
    <lineage>
        <taxon>Bacteria</taxon>
        <taxon>Bacillati</taxon>
        <taxon>Bacillota</taxon>
        <taxon>Bacilli</taxon>
        <taxon>Bacillales</taxon>
        <taxon>Caryophanaceae</taxon>
        <taxon>Bhargavaea</taxon>
    </lineage>
</organism>
<dbReference type="Pfam" id="PF16888">
    <property type="entry name" value="YwqH-like"/>
    <property type="match status" value="1"/>
</dbReference>
<accession>A0ABW2ND91</accession>
<comment type="caution">
    <text evidence="2">The sequence shown here is derived from an EMBL/GenBank/DDBJ whole genome shotgun (WGS) entry which is preliminary data.</text>
</comment>
<dbReference type="EMBL" id="JBHTCT010000005">
    <property type="protein sequence ID" value="MFC7363865.1"/>
    <property type="molecule type" value="Genomic_DNA"/>
</dbReference>
<feature type="coiled-coil region" evidence="1">
    <location>
        <begin position="89"/>
        <end position="116"/>
    </location>
</feature>
<reference evidence="3" key="1">
    <citation type="journal article" date="2019" name="Int. J. Syst. Evol. Microbiol.">
        <title>The Global Catalogue of Microorganisms (GCM) 10K type strain sequencing project: providing services to taxonomists for standard genome sequencing and annotation.</title>
        <authorList>
            <consortium name="The Broad Institute Genomics Platform"/>
            <consortium name="The Broad Institute Genome Sequencing Center for Infectious Disease"/>
            <person name="Wu L."/>
            <person name="Ma J."/>
        </authorList>
    </citation>
    <scope>NUCLEOTIDE SEQUENCE [LARGE SCALE GENOMIC DNA]</scope>
    <source>
        <strain evidence="3">JCM 4738</strain>
    </source>
</reference>